<keyword evidence="1" id="KW-0472">Membrane</keyword>
<accession>A0ABN2RJI9</accession>
<dbReference type="EMBL" id="BAAANN010000020">
    <property type="protein sequence ID" value="GAA1969857.1"/>
    <property type="molecule type" value="Genomic_DNA"/>
</dbReference>
<keyword evidence="3" id="KW-1185">Reference proteome</keyword>
<evidence type="ECO:0000256" key="1">
    <source>
        <dbReference type="SAM" id="Phobius"/>
    </source>
</evidence>
<sequence length="135" mass="13811">MHWNALGVAAFVGIAIVAVAWWLGPSLFGIANAEAGDVVEAKVTAPVECAGQGGHETVTFTLGGQPRTGTLDGCGHGKDERVSIRVESGAGSGTVNVTAADTAEGARDLRRPVGLFLVALSCFAGATYAFIVRLR</sequence>
<gene>
    <name evidence="2" type="ORF">GCM10009754_49410</name>
</gene>
<evidence type="ECO:0008006" key="4">
    <source>
        <dbReference type="Google" id="ProtNLM"/>
    </source>
</evidence>
<feature type="transmembrane region" description="Helical" evidence="1">
    <location>
        <begin position="6"/>
        <end position="24"/>
    </location>
</feature>
<reference evidence="2 3" key="1">
    <citation type="journal article" date="2019" name="Int. J. Syst. Evol. Microbiol.">
        <title>The Global Catalogue of Microorganisms (GCM) 10K type strain sequencing project: providing services to taxonomists for standard genome sequencing and annotation.</title>
        <authorList>
            <consortium name="The Broad Institute Genomics Platform"/>
            <consortium name="The Broad Institute Genome Sequencing Center for Infectious Disease"/>
            <person name="Wu L."/>
            <person name="Ma J."/>
        </authorList>
    </citation>
    <scope>NUCLEOTIDE SEQUENCE [LARGE SCALE GENOMIC DNA]</scope>
    <source>
        <strain evidence="2 3">JCM 14545</strain>
    </source>
</reference>
<evidence type="ECO:0000313" key="3">
    <source>
        <dbReference type="Proteomes" id="UP001501116"/>
    </source>
</evidence>
<proteinExistence type="predicted"/>
<feature type="transmembrane region" description="Helical" evidence="1">
    <location>
        <begin position="113"/>
        <end position="131"/>
    </location>
</feature>
<comment type="caution">
    <text evidence="2">The sequence shown here is derived from an EMBL/GenBank/DDBJ whole genome shotgun (WGS) entry which is preliminary data.</text>
</comment>
<organism evidence="2 3">
    <name type="scientific">Amycolatopsis minnesotensis</name>
    <dbReference type="NCBI Taxonomy" id="337894"/>
    <lineage>
        <taxon>Bacteria</taxon>
        <taxon>Bacillati</taxon>
        <taxon>Actinomycetota</taxon>
        <taxon>Actinomycetes</taxon>
        <taxon>Pseudonocardiales</taxon>
        <taxon>Pseudonocardiaceae</taxon>
        <taxon>Amycolatopsis</taxon>
    </lineage>
</organism>
<dbReference type="Proteomes" id="UP001501116">
    <property type="component" value="Unassembled WGS sequence"/>
</dbReference>
<name>A0ABN2RJI9_9PSEU</name>
<keyword evidence="1" id="KW-1133">Transmembrane helix</keyword>
<dbReference type="RefSeq" id="WP_344423316.1">
    <property type="nucleotide sequence ID" value="NZ_BAAANN010000020.1"/>
</dbReference>
<keyword evidence="1" id="KW-0812">Transmembrane</keyword>
<protein>
    <recommendedName>
        <fullName evidence="4">MYXO-CTERM domain-containing protein</fullName>
    </recommendedName>
</protein>
<evidence type="ECO:0000313" key="2">
    <source>
        <dbReference type="EMBL" id="GAA1969857.1"/>
    </source>
</evidence>